<feature type="transmembrane region" description="Helical" evidence="1">
    <location>
        <begin position="5"/>
        <end position="22"/>
    </location>
</feature>
<accession>A0A6C2C7P0</accession>
<keyword evidence="3" id="KW-1185">Reference proteome</keyword>
<comment type="caution">
    <text evidence="2">The sequence shown here is derived from an EMBL/GenBank/DDBJ whole genome shotgun (WGS) entry which is preliminary data.</text>
</comment>
<dbReference type="EMBL" id="SDGZ01000014">
    <property type="protein sequence ID" value="TYC49599.1"/>
    <property type="molecule type" value="Genomic_DNA"/>
</dbReference>
<protein>
    <submittedName>
        <fullName evidence="2">Uncharacterized protein</fullName>
    </submittedName>
</protein>
<gene>
    <name evidence="2" type="ORF">ESZ50_05495</name>
</gene>
<keyword evidence="1" id="KW-1133">Transmembrane helix</keyword>
<evidence type="ECO:0000313" key="2">
    <source>
        <dbReference type="EMBL" id="TYC49599.1"/>
    </source>
</evidence>
<feature type="transmembrane region" description="Helical" evidence="1">
    <location>
        <begin position="28"/>
        <end position="45"/>
    </location>
</feature>
<keyword evidence="1" id="KW-0472">Membrane</keyword>
<sequence length="74" mass="8353">MNRIIDWAVATLFILGLILTLLGINNTWFMIVVDVIGIAWVTFRYRESSRRGILLTLGILLALQLILQVIEVVG</sequence>
<reference evidence="2 3" key="1">
    <citation type="submission" date="2019-01" db="EMBL/GenBank/DDBJ databases">
        <title>Weissella sp. nov., a novel lactic acid bacterium isolated from animal feces.</title>
        <authorList>
            <person name="Wang L.-T."/>
        </authorList>
    </citation>
    <scope>NUCLEOTIDE SEQUENCE [LARGE SCALE GENOMIC DNA]</scope>
    <source>
        <strain evidence="2 3">8H-2</strain>
    </source>
</reference>
<keyword evidence="1" id="KW-0812">Transmembrane</keyword>
<proteinExistence type="predicted"/>
<feature type="transmembrane region" description="Helical" evidence="1">
    <location>
        <begin position="52"/>
        <end position="70"/>
    </location>
</feature>
<dbReference type="AlphaFoldDB" id="A0A6C2C7P0"/>
<name>A0A6C2C7P0_9LACO</name>
<organism evidence="2 3">
    <name type="scientific">Weissella muntiaci</name>
    <dbReference type="NCBI Taxonomy" id="2508881"/>
    <lineage>
        <taxon>Bacteria</taxon>
        <taxon>Bacillati</taxon>
        <taxon>Bacillota</taxon>
        <taxon>Bacilli</taxon>
        <taxon>Lactobacillales</taxon>
        <taxon>Lactobacillaceae</taxon>
        <taxon>Weissella</taxon>
    </lineage>
</organism>
<evidence type="ECO:0000256" key="1">
    <source>
        <dbReference type="SAM" id="Phobius"/>
    </source>
</evidence>
<dbReference type="Proteomes" id="UP000371977">
    <property type="component" value="Unassembled WGS sequence"/>
</dbReference>
<evidence type="ECO:0000313" key="3">
    <source>
        <dbReference type="Proteomes" id="UP000371977"/>
    </source>
</evidence>